<keyword evidence="3" id="KW-1185">Reference proteome</keyword>
<feature type="compositionally biased region" description="Low complexity" evidence="1">
    <location>
        <begin position="105"/>
        <end position="117"/>
    </location>
</feature>
<dbReference type="EMBL" id="JAEHOD010000014">
    <property type="protein sequence ID" value="KAG2449328.1"/>
    <property type="molecule type" value="Genomic_DNA"/>
</dbReference>
<evidence type="ECO:0000256" key="1">
    <source>
        <dbReference type="SAM" id="MobiDB-lite"/>
    </source>
</evidence>
<accession>A0A835WL87</accession>
<proteinExistence type="predicted"/>
<reference evidence="2" key="1">
    <citation type="journal article" date="2020" name="bioRxiv">
        <title>Comparative genomics of Chlamydomonas.</title>
        <authorList>
            <person name="Craig R.J."/>
            <person name="Hasan A.R."/>
            <person name="Ness R.W."/>
            <person name="Keightley P.D."/>
        </authorList>
    </citation>
    <scope>NUCLEOTIDE SEQUENCE</scope>
    <source>
        <strain evidence="2">CCAP 11/173</strain>
    </source>
</reference>
<evidence type="ECO:0000313" key="3">
    <source>
        <dbReference type="Proteomes" id="UP000613740"/>
    </source>
</evidence>
<name>A0A835WL87_9CHLO</name>
<comment type="caution">
    <text evidence="2">The sequence shown here is derived from an EMBL/GenBank/DDBJ whole genome shotgun (WGS) entry which is preliminary data.</text>
</comment>
<evidence type="ECO:0000313" key="2">
    <source>
        <dbReference type="EMBL" id="KAG2449328.1"/>
    </source>
</evidence>
<dbReference type="Proteomes" id="UP000613740">
    <property type="component" value="Unassembled WGS sequence"/>
</dbReference>
<feature type="region of interest" description="Disordered" evidence="1">
    <location>
        <begin position="1"/>
        <end position="117"/>
    </location>
</feature>
<feature type="region of interest" description="Disordered" evidence="1">
    <location>
        <begin position="152"/>
        <end position="174"/>
    </location>
</feature>
<sequence>MVIERALEDRQRLQQWQQQQELKEGDVAAGHGSHSGGVGPAAGLRPAAQTPSQGTDAGHARDQQPTCGGGPPAPTSSKGWWSAWLPSAPLQWSTPTPQPQPLHALPPGSATSPPGSAAAAAAAAAATYHNAASTAERRAVFDDAAHSVPIAAPRTAPASTCRRRHVHRPALGQE</sequence>
<protein>
    <submittedName>
        <fullName evidence="2">Uncharacterized protein</fullName>
    </submittedName>
</protein>
<organism evidence="2 3">
    <name type="scientific">Chlamydomonas schloesseri</name>
    <dbReference type="NCBI Taxonomy" id="2026947"/>
    <lineage>
        <taxon>Eukaryota</taxon>
        <taxon>Viridiplantae</taxon>
        <taxon>Chlorophyta</taxon>
        <taxon>core chlorophytes</taxon>
        <taxon>Chlorophyceae</taxon>
        <taxon>CS clade</taxon>
        <taxon>Chlamydomonadales</taxon>
        <taxon>Chlamydomonadaceae</taxon>
        <taxon>Chlamydomonas</taxon>
    </lineage>
</organism>
<gene>
    <name evidence="2" type="ORF">HYH02_005483</name>
</gene>
<dbReference type="AlphaFoldDB" id="A0A835WL87"/>
<feature type="compositionally biased region" description="Basic and acidic residues" evidence="1">
    <location>
        <begin position="1"/>
        <end position="12"/>
    </location>
</feature>